<dbReference type="OrthoDB" id="5957871at2759"/>
<keyword evidence="4 10" id="KW-1133">Transmembrane helix</keyword>
<evidence type="ECO:0000313" key="13">
    <source>
        <dbReference type="Proteomes" id="UP000316759"/>
    </source>
</evidence>
<evidence type="ECO:0000256" key="3">
    <source>
        <dbReference type="ARBA" id="ARBA00022692"/>
    </source>
</evidence>
<feature type="region of interest" description="Disordered" evidence="9">
    <location>
        <begin position="91"/>
        <end position="112"/>
    </location>
</feature>
<protein>
    <submittedName>
        <fullName evidence="12">Octopamine receptor beta-3R</fullName>
    </submittedName>
</protein>
<dbReference type="STRING" id="46835.A0A504YDX1"/>
<dbReference type="GO" id="GO:0004930">
    <property type="term" value="F:G protein-coupled receptor activity"/>
    <property type="evidence" value="ECO:0007669"/>
    <property type="project" value="UniProtKB-KW"/>
</dbReference>
<sequence>MIAVYARIFIEARSQERRIHRLHIGGKIQQIVRKRAAQPEESCLKGDLDKTDLTTSTPDQDGRGKTCASDDDSLSCAPYLQLKTTGRKETSLLTTTTTTTTTTSSSSGTADEMKIRRENKAAKTLGIIMGAFLLCWLPFFLWYTITNMCGGSKRCQYPEIVGDVLFWIGYFNSTLNPIIYAFYNRTFRNAFGKILLCKRRFNSRSLVVDAVKIRRTNQPYINTNGLDISQQSLRL</sequence>
<feature type="transmembrane region" description="Helical" evidence="10">
    <location>
        <begin position="124"/>
        <end position="145"/>
    </location>
</feature>
<evidence type="ECO:0000256" key="2">
    <source>
        <dbReference type="ARBA" id="ARBA00022475"/>
    </source>
</evidence>
<accession>A0A504YDX1</accession>
<keyword evidence="5" id="KW-0297">G-protein coupled receptor</keyword>
<proteinExistence type="predicted"/>
<evidence type="ECO:0000256" key="8">
    <source>
        <dbReference type="ARBA" id="ARBA00023224"/>
    </source>
</evidence>
<feature type="domain" description="G-protein coupled receptors family 1 profile" evidence="11">
    <location>
        <begin position="1"/>
        <end position="180"/>
    </location>
</feature>
<feature type="region of interest" description="Disordered" evidence="9">
    <location>
        <begin position="47"/>
        <end position="72"/>
    </location>
</feature>
<evidence type="ECO:0000256" key="1">
    <source>
        <dbReference type="ARBA" id="ARBA00004651"/>
    </source>
</evidence>
<evidence type="ECO:0000256" key="7">
    <source>
        <dbReference type="ARBA" id="ARBA00023170"/>
    </source>
</evidence>
<keyword evidence="3 10" id="KW-0812">Transmembrane</keyword>
<evidence type="ECO:0000313" key="12">
    <source>
        <dbReference type="EMBL" id="TPP58469.1"/>
    </source>
</evidence>
<evidence type="ECO:0000259" key="11">
    <source>
        <dbReference type="PROSITE" id="PS50262"/>
    </source>
</evidence>
<evidence type="ECO:0000256" key="6">
    <source>
        <dbReference type="ARBA" id="ARBA00023136"/>
    </source>
</evidence>
<dbReference type="GO" id="GO:0005886">
    <property type="term" value="C:plasma membrane"/>
    <property type="evidence" value="ECO:0007669"/>
    <property type="project" value="UniProtKB-SubCell"/>
</dbReference>
<keyword evidence="13" id="KW-1185">Reference proteome</keyword>
<dbReference type="GO" id="GO:0043410">
    <property type="term" value="P:positive regulation of MAPK cascade"/>
    <property type="evidence" value="ECO:0007669"/>
    <property type="project" value="TreeGrafter"/>
</dbReference>
<dbReference type="PANTHER" id="PTHR24248">
    <property type="entry name" value="ADRENERGIC RECEPTOR-RELATED G-PROTEIN COUPLED RECEPTOR"/>
    <property type="match status" value="1"/>
</dbReference>
<dbReference type="PRINTS" id="PR00237">
    <property type="entry name" value="GPCRRHODOPSN"/>
</dbReference>
<dbReference type="GO" id="GO:0071880">
    <property type="term" value="P:adenylate cyclase-activating adrenergic receptor signaling pathway"/>
    <property type="evidence" value="ECO:0007669"/>
    <property type="project" value="TreeGrafter"/>
</dbReference>
<dbReference type="PANTHER" id="PTHR24248:SF66">
    <property type="entry name" value="OCTOPAMINE RECEPTOR BETA-3R"/>
    <property type="match status" value="1"/>
</dbReference>
<keyword evidence="7 12" id="KW-0675">Receptor</keyword>
<organism evidence="12 13">
    <name type="scientific">Fasciola gigantica</name>
    <name type="common">Giant liver fluke</name>
    <dbReference type="NCBI Taxonomy" id="46835"/>
    <lineage>
        <taxon>Eukaryota</taxon>
        <taxon>Metazoa</taxon>
        <taxon>Spiralia</taxon>
        <taxon>Lophotrochozoa</taxon>
        <taxon>Platyhelminthes</taxon>
        <taxon>Trematoda</taxon>
        <taxon>Digenea</taxon>
        <taxon>Plagiorchiida</taxon>
        <taxon>Echinostomata</taxon>
        <taxon>Echinostomatoidea</taxon>
        <taxon>Fasciolidae</taxon>
        <taxon>Fasciola</taxon>
    </lineage>
</organism>
<dbReference type="PROSITE" id="PS50262">
    <property type="entry name" value="G_PROTEIN_RECEP_F1_2"/>
    <property type="match status" value="1"/>
</dbReference>
<keyword evidence="2" id="KW-1003">Cell membrane</keyword>
<dbReference type="Proteomes" id="UP000316759">
    <property type="component" value="Unassembled WGS sequence"/>
</dbReference>
<evidence type="ECO:0000256" key="5">
    <source>
        <dbReference type="ARBA" id="ARBA00023040"/>
    </source>
</evidence>
<dbReference type="EMBL" id="SUNJ01011981">
    <property type="protein sequence ID" value="TPP58469.1"/>
    <property type="molecule type" value="Genomic_DNA"/>
</dbReference>
<dbReference type="Gene3D" id="1.20.1070.10">
    <property type="entry name" value="Rhodopsin 7-helix transmembrane proteins"/>
    <property type="match status" value="1"/>
</dbReference>
<comment type="caution">
    <text evidence="12">The sequence shown here is derived from an EMBL/GenBank/DDBJ whole genome shotgun (WGS) entry which is preliminary data.</text>
</comment>
<reference evidence="12 13" key="1">
    <citation type="submission" date="2019-04" db="EMBL/GenBank/DDBJ databases">
        <title>Annotation for the trematode Fasciola gigantica.</title>
        <authorList>
            <person name="Choi Y.-J."/>
        </authorList>
    </citation>
    <scope>NUCLEOTIDE SEQUENCE [LARGE SCALE GENOMIC DNA]</scope>
    <source>
        <strain evidence="12">Uganda_cow_1</strain>
    </source>
</reference>
<dbReference type="AlphaFoldDB" id="A0A504YDX1"/>
<dbReference type="SUPFAM" id="SSF81321">
    <property type="entry name" value="Family A G protein-coupled receptor-like"/>
    <property type="match status" value="1"/>
</dbReference>
<dbReference type="InterPro" id="IPR000276">
    <property type="entry name" value="GPCR_Rhodpsn"/>
</dbReference>
<dbReference type="Pfam" id="PF00001">
    <property type="entry name" value="7tm_1"/>
    <property type="match status" value="1"/>
</dbReference>
<name>A0A504YDX1_FASGI</name>
<dbReference type="InterPro" id="IPR017452">
    <property type="entry name" value="GPCR_Rhodpsn_7TM"/>
</dbReference>
<comment type="subcellular location">
    <subcellularLocation>
        <location evidence="1">Cell membrane</location>
        <topology evidence="1">Multi-pass membrane protein</topology>
    </subcellularLocation>
</comment>
<keyword evidence="8" id="KW-0807">Transducer</keyword>
<feature type="transmembrane region" description="Helical" evidence="10">
    <location>
        <begin position="165"/>
        <end position="183"/>
    </location>
</feature>
<feature type="compositionally biased region" description="Low complexity" evidence="9">
    <location>
        <begin position="91"/>
        <end position="107"/>
    </location>
</feature>
<evidence type="ECO:0000256" key="9">
    <source>
        <dbReference type="SAM" id="MobiDB-lite"/>
    </source>
</evidence>
<gene>
    <name evidence="12" type="ORF">FGIG_07455</name>
</gene>
<evidence type="ECO:0000256" key="4">
    <source>
        <dbReference type="ARBA" id="ARBA00022989"/>
    </source>
</evidence>
<keyword evidence="6 10" id="KW-0472">Membrane</keyword>
<evidence type="ECO:0000256" key="10">
    <source>
        <dbReference type="SAM" id="Phobius"/>
    </source>
</evidence>